<reference evidence="2" key="3">
    <citation type="submission" date="2015-04" db="UniProtKB">
        <authorList>
            <consortium name="EnsemblPlants"/>
        </authorList>
    </citation>
    <scope>IDENTIFICATION</scope>
    <source>
        <strain evidence="2">cv. Jemalong A17</strain>
    </source>
</reference>
<keyword evidence="3" id="KW-1185">Reference proteome</keyword>
<dbReference type="HOGENOM" id="CLU_1941232_0_0_1"/>
<reference evidence="1 3" key="1">
    <citation type="journal article" date="2011" name="Nature">
        <title>The Medicago genome provides insight into the evolution of rhizobial symbioses.</title>
        <authorList>
            <person name="Young N.D."/>
            <person name="Debelle F."/>
            <person name="Oldroyd G.E."/>
            <person name="Geurts R."/>
            <person name="Cannon S.B."/>
            <person name="Udvardi M.K."/>
            <person name="Benedito V.A."/>
            <person name="Mayer K.F."/>
            <person name="Gouzy J."/>
            <person name="Schoof H."/>
            <person name="Van de Peer Y."/>
            <person name="Proost S."/>
            <person name="Cook D.R."/>
            <person name="Meyers B.C."/>
            <person name="Spannagl M."/>
            <person name="Cheung F."/>
            <person name="De Mita S."/>
            <person name="Krishnakumar V."/>
            <person name="Gundlach H."/>
            <person name="Zhou S."/>
            <person name="Mudge J."/>
            <person name="Bharti A.K."/>
            <person name="Murray J.D."/>
            <person name="Naoumkina M.A."/>
            <person name="Rosen B."/>
            <person name="Silverstein K.A."/>
            <person name="Tang H."/>
            <person name="Rombauts S."/>
            <person name="Zhao P.X."/>
            <person name="Zhou P."/>
            <person name="Barbe V."/>
            <person name="Bardou P."/>
            <person name="Bechner M."/>
            <person name="Bellec A."/>
            <person name="Berger A."/>
            <person name="Berges H."/>
            <person name="Bidwell S."/>
            <person name="Bisseling T."/>
            <person name="Choisne N."/>
            <person name="Couloux A."/>
            <person name="Denny R."/>
            <person name="Deshpande S."/>
            <person name="Dai X."/>
            <person name="Doyle J.J."/>
            <person name="Dudez A.M."/>
            <person name="Farmer A.D."/>
            <person name="Fouteau S."/>
            <person name="Franken C."/>
            <person name="Gibelin C."/>
            <person name="Gish J."/>
            <person name="Goldstein S."/>
            <person name="Gonzalez A.J."/>
            <person name="Green P.J."/>
            <person name="Hallab A."/>
            <person name="Hartog M."/>
            <person name="Hua A."/>
            <person name="Humphray S.J."/>
            <person name="Jeong D.H."/>
            <person name="Jing Y."/>
            <person name="Jocker A."/>
            <person name="Kenton S.M."/>
            <person name="Kim D.J."/>
            <person name="Klee K."/>
            <person name="Lai H."/>
            <person name="Lang C."/>
            <person name="Lin S."/>
            <person name="Macmil S.L."/>
            <person name="Magdelenat G."/>
            <person name="Matthews L."/>
            <person name="McCorrison J."/>
            <person name="Monaghan E.L."/>
            <person name="Mun J.H."/>
            <person name="Najar F.Z."/>
            <person name="Nicholson C."/>
            <person name="Noirot C."/>
            <person name="O'Bleness M."/>
            <person name="Paule C.R."/>
            <person name="Poulain J."/>
            <person name="Prion F."/>
            <person name="Qin B."/>
            <person name="Qu C."/>
            <person name="Retzel E.F."/>
            <person name="Riddle C."/>
            <person name="Sallet E."/>
            <person name="Samain S."/>
            <person name="Samson N."/>
            <person name="Sanders I."/>
            <person name="Saurat O."/>
            <person name="Scarpelli C."/>
            <person name="Schiex T."/>
            <person name="Segurens B."/>
            <person name="Severin A.J."/>
            <person name="Sherrier D.J."/>
            <person name="Shi R."/>
            <person name="Sims S."/>
            <person name="Singer S.R."/>
            <person name="Sinharoy S."/>
            <person name="Sterck L."/>
            <person name="Viollet A."/>
            <person name="Wang B.B."/>
            <person name="Wang K."/>
            <person name="Wang M."/>
            <person name="Wang X."/>
            <person name="Warfsmann J."/>
            <person name="Weissenbach J."/>
            <person name="White D.D."/>
            <person name="White J.D."/>
            <person name="Wiley G.B."/>
            <person name="Wincker P."/>
            <person name="Xing Y."/>
            <person name="Yang L."/>
            <person name="Yao Z."/>
            <person name="Ying F."/>
            <person name="Zhai J."/>
            <person name="Zhou L."/>
            <person name="Zuber A."/>
            <person name="Denarie J."/>
            <person name="Dixon R.A."/>
            <person name="May G.D."/>
            <person name="Schwartz D.C."/>
            <person name="Rogers J."/>
            <person name="Quetier F."/>
            <person name="Town C.D."/>
            <person name="Roe B.A."/>
        </authorList>
    </citation>
    <scope>NUCLEOTIDE SEQUENCE [LARGE SCALE GENOMIC DNA]</scope>
    <source>
        <strain evidence="1">A17</strain>
        <strain evidence="2 3">cv. Jemalong A17</strain>
    </source>
</reference>
<name>A0A072UQF1_MEDTR</name>
<dbReference type="Proteomes" id="UP000002051">
    <property type="component" value="Chromosome 5"/>
</dbReference>
<dbReference type="EMBL" id="CM001221">
    <property type="protein sequence ID" value="KEH28085.1"/>
    <property type="molecule type" value="Genomic_DNA"/>
</dbReference>
<sequence length="130" mass="16065">MWWRDITILRREEWFSDHVSHSVGNRKHMLIWSNVWVGGVFFRDRFSRLFELSMLKGESVFDMCQLGWENEREAWRWRRRLFAWEQDLVGELRLLLQNVILQVYKDDRWIWSLVSSPAYTVRSAYNYLNF</sequence>
<organism evidence="1 3">
    <name type="scientific">Medicago truncatula</name>
    <name type="common">Barrel medic</name>
    <name type="synonym">Medicago tribuloides</name>
    <dbReference type="NCBI Taxonomy" id="3880"/>
    <lineage>
        <taxon>Eukaryota</taxon>
        <taxon>Viridiplantae</taxon>
        <taxon>Streptophyta</taxon>
        <taxon>Embryophyta</taxon>
        <taxon>Tracheophyta</taxon>
        <taxon>Spermatophyta</taxon>
        <taxon>Magnoliopsida</taxon>
        <taxon>eudicotyledons</taxon>
        <taxon>Gunneridae</taxon>
        <taxon>Pentapetalae</taxon>
        <taxon>rosids</taxon>
        <taxon>fabids</taxon>
        <taxon>Fabales</taxon>
        <taxon>Fabaceae</taxon>
        <taxon>Papilionoideae</taxon>
        <taxon>50 kb inversion clade</taxon>
        <taxon>NPAAA clade</taxon>
        <taxon>Hologalegina</taxon>
        <taxon>IRL clade</taxon>
        <taxon>Trifolieae</taxon>
        <taxon>Medicago</taxon>
    </lineage>
</organism>
<dbReference type="AlphaFoldDB" id="A0A072UQF1"/>
<reference evidence="1 3" key="2">
    <citation type="journal article" date="2014" name="BMC Genomics">
        <title>An improved genome release (version Mt4.0) for the model legume Medicago truncatula.</title>
        <authorList>
            <person name="Tang H."/>
            <person name="Krishnakumar V."/>
            <person name="Bidwell S."/>
            <person name="Rosen B."/>
            <person name="Chan A."/>
            <person name="Zhou S."/>
            <person name="Gentzbittel L."/>
            <person name="Childs K.L."/>
            <person name="Yandell M."/>
            <person name="Gundlach H."/>
            <person name="Mayer K.F."/>
            <person name="Schwartz D.C."/>
            <person name="Town C.D."/>
        </authorList>
    </citation>
    <scope>GENOME REANNOTATION</scope>
    <source>
        <strain evidence="1">A17</strain>
        <strain evidence="2 3">cv. Jemalong A17</strain>
    </source>
</reference>
<dbReference type="PANTHER" id="PTHR36617">
    <property type="entry name" value="PROTEIN, PUTATIVE-RELATED"/>
    <property type="match status" value="1"/>
</dbReference>
<proteinExistence type="predicted"/>
<evidence type="ECO:0000313" key="3">
    <source>
        <dbReference type="Proteomes" id="UP000002051"/>
    </source>
</evidence>
<dbReference type="EnsemblPlants" id="KEH28085">
    <property type="protein sequence ID" value="KEH28085"/>
    <property type="gene ID" value="MTR_5g464500"/>
</dbReference>
<protein>
    <submittedName>
        <fullName evidence="1 2">Uncharacterized protein</fullName>
    </submittedName>
</protein>
<dbReference type="PANTHER" id="PTHR36617:SF5">
    <property type="entry name" value="OS05G0421675 PROTEIN"/>
    <property type="match status" value="1"/>
</dbReference>
<accession>A0A072UQF1</accession>
<gene>
    <name evidence="1" type="ordered locus">MTR_5g464500</name>
</gene>
<evidence type="ECO:0000313" key="2">
    <source>
        <dbReference type="EnsemblPlants" id="KEH28085"/>
    </source>
</evidence>
<evidence type="ECO:0000313" key="1">
    <source>
        <dbReference type="EMBL" id="KEH28085.1"/>
    </source>
</evidence>